<protein>
    <submittedName>
        <fullName evidence="2">Uncharacterized protein</fullName>
    </submittedName>
</protein>
<feature type="non-terminal residue" evidence="2">
    <location>
        <position position="1"/>
    </location>
</feature>
<organism evidence="2 3">
    <name type="scientific">Ephemerocybe angulata</name>
    <dbReference type="NCBI Taxonomy" id="980116"/>
    <lineage>
        <taxon>Eukaryota</taxon>
        <taxon>Fungi</taxon>
        <taxon>Dikarya</taxon>
        <taxon>Basidiomycota</taxon>
        <taxon>Agaricomycotina</taxon>
        <taxon>Agaricomycetes</taxon>
        <taxon>Agaricomycetidae</taxon>
        <taxon>Agaricales</taxon>
        <taxon>Agaricineae</taxon>
        <taxon>Psathyrellaceae</taxon>
        <taxon>Ephemerocybe</taxon>
    </lineage>
</organism>
<reference evidence="2 3" key="1">
    <citation type="submission" date="2020-07" db="EMBL/GenBank/DDBJ databases">
        <title>Comparative genomics of pyrophilous fungi reveals a link between fire events and developmental genes.</title>
        <authorList>
            <consortium name="DOE Joint Genome Institute"/>
            <person name="Steindorff A.S."/>
            <person name="Carver A."/>
            <person name="Calhoun S."/>
            <person name="Stillman K."/>
            <person name="Liu H."/>
            <person name="Lipzen A."/>
            <person name="Pangilinan J."/>
            <person name="Labutti K."/>
            <person name="Bruns T.D."/>
            <person name="Grigoriev I.V."/>
        </authorList>
    </citation>
    <scope>NUCLEOTIDE SEQUENCE [LARGE SCALE GENOMIC DNA]</scope>
    <source>
        <strain evidence="2 3">CBS 144469</strain>
    </source>
</reference>
<evidence type="ECO:0000256" key="1">
    <source>
        <dbReference type="SAM" id="Phobius"/>
    </source>
</evidence>
<keyword evidence="1" id="KW-0472">Membrane</keyword>
<dbReference type="EMBL" id="JACGCI010000243">
    <property type="protein sequence ID" value="KAF6741466.1"/>
    <property type="molecule type" value="Genomic_DNA"/>
</dbReference>
<dbReference type="Proteomes" id="UP000521943">
    <property type="component" value="Unassembled WGS sequence"/>
</dbReference>
<feature type="transmembrane region" description="Helical" evidence="1">
    <location>
        <begin position="243"/>
        <end position="265"/>
    </location>
</feature>
<keyword evidence="1" id="KW-1133">Transmembrane helix</keyword>
<evidence type="ECO:0000313" key="3">
    <source>
        <dbReference type="Proteomes" id="UP000521943"/>
    </source>
</evidence>
<comment type="caution">
    <text evidence="2">The sequence shown here is derived from an EMBL/GenBank/DDBJ whole genome shotgun (WGS) entry which is preliminary data.</text>
</comment>
<proteinExistence type="predicted"/>
<name>A0A8H6H917_9AGAR</name>
<accession>A0A8H6H917</accession>
<dbReference type="AlphaFoldDB" id="A0A8H6H917"/>
<keyword evidence="3" id="KW-1185">Reference proteome</keyword>
<sequence>MWRRQSVRRACLTTATPCPKATLRPFVLSIPLHPSPPPPSAPAGCRPSASFAARRGSLETCVLSSMRESAWMCANTSTAAIHSLLLDAAARRRALLDARECVDVLVRPSHPPPCCSMWRLGEALFSMRESAWMCANSTSLLLDAAAWRSTLLDAGECVDVRAHAPLPSTPCRSMRRLGDALSLMRESAWMGTVRAGGPVPSTSLLLDAVACRRTLLDAGGCVDVQCAPLRECIGTRPSLSLTLYLYLYLYLGLIFNISYILTYFYPFCISTYVTMYS</sequence>
<keyword evidence="1" id="KW-0812">Transmembrane</keyword>
<evidence type="ECO:0000313" key="2">
    <source>
        <dbReference type="EMBL" id="KAF6741466.1"/>
    </source>
</evidence>
<gene>
    <name evidence="2" type="ORF">DFP72DRAFT_267327</name>
</gene>